<sequence length="150" mass="17191">MRGLKKIVESTVPPREFKRVCTVDTLSEVRRLEAQGVETKEAVALSYALNDNLESIKKAYATKADFELESHICMSERDFANRRKEMQHLRSELLSLQHLELCKLTDKLNKEVHGATLKMEVTKYELAKYVTGSIASLTALGFTVYRLFFM</sequence>
<proteinExistence type="predicted"/>
<gene>
    <name evidence="1" type="ORF">L1987_07653</name>
</gene>
<evidence type="ECO:0000313" key="2">
    <source>
        <dbReference type="Proteomes" id="UP001056120"/>
    </source>
</evidence>
<comment type="caution">
    <text evidence="1">The sequence shown here is derived from an EMBL/GenBank/DDBJ whole genome shotgun (WGS) entry which is preliminary data.</text>
</comment>
<name>A0ACB9K0S6_9ASTR</name>
<reference evidence="2" key="1">
    <citation type="journal article" date="2022" name="Mol. Ecol. Resour.">
        <title>The genomes of chicory, endive, great burdock and yacon provide insights into Asteraceae palaeo-polyploidization history and plant inulin production.</title>
        <authorList>
            <person name="Fan W."/>
            <person name="Wang S."/>
            <person name="Wang H."/>
            <person name="Wang A."/>
            <person name="Jiang F."/>
            <person name="Liu H."/>
            <person name="Zhao H."/>
            <person name="Xu D."/>
            <person name="Zhang Y."/>
        </authorList>
    </citation>
    <scope>NUCLEOTIDE SEQUENCE [LARGE SCALE GENOMIC DNA]</scope>
    <source>
        <strain evidence="2">cv. Yunnan</strain>
    </source>
</reference>
<reference evidence="1 2" key="2">
    <citation type="journal article" date="2022" name="Mol. Ecol. Resour.">
        <title>The genomes of chicory, endive, great burdock and yacon provide insights into Asteraceae paleo-polyploidization history and plant inulin production.</title>
        <authorList>
            <person name="Fan W."/>
            <person name="Wang S."/>
            <person name="Wang H."/>
            <person name="Wang A."/>
            <person name="Jiang F."/>
            <person name="Liu H."/>
            <person name="Zhao H."/>
            <person name="Xu D."/>
            <person name="Zhang Y."/>
        </authorList>
    </citation>
    <scope>NUCLEOTIDE SEQUENCE [LARGE SCALE GENOMIC DNA]</scope>
    <source>
        <strain evidence="2">cv. Yunnan</strain>
        <tissue evidence="1">Leaves</tissue>
    </source>
</reference>
<dbReference type="Proteomes" id="UP001056120">
    <property type="component" value="Linkage Group LG02"/>
</dbReference>
<organism evidence="1 2">
    <name type="scientific">Smallanthus sonchifolius</name>
    <dbReference type="NCBI Taxonomy" id="185202"/>
    <lineage>
        <taxon>Eukaryota</taxon>
        <taxon>Viridiplantae</taxon>
        <taxon>Streptophyta</taxon>
        <taxon>Embryophyta</taxon>
        <taxon>Tracheophyta</taxon>
        <taxon>Spermatophyta</taxon>
        <taxon>Magnoliopsida</taxon>
        <taxon>eudicotyledons</taxon>
        <taxon>Gunneridae</taxon>
        <taxon>Pentapetalae</taxon>
        <taxon>asterids</taxon>
        <taxon>campanulids</taxon>
        <taxon>Asterales</taxon>
        <taxon>Asteraceae</taxon>
        <taxon>Asteroideae</taxon>
        <taxon>Heliantheae alliance</taxon>
        <taxon>Millerieae</taxon>
        <taxon>Smallanthus</taxon>
    </lineage>
</organism>
<dbReference type="EMBL" id="CM042019">
    <property type="protein sequence ID" value="KAI3825915.1"/>
    <property type="molecule type" value="Genomic_DNA"/>
</dbReference>
<evidence type="ECO:0000313" key="1">
    <source>
        <dbReference type="EMBL" id="KAI3825915.1"/>
    </source>
</evidence>
<accession>A0ACB9K0S6</accession>
<protein>
    <submittedName>
        <fullName evidence="1">Uncharacterized protein</fullName>
    </submittedName>
</protein>
<keyword evidence="2" id="KW-1185">Reference proteome</keyword>